<accession>A0A4Y1R5E0</accession>
<reference evidence="2" key="1">
    <citation type="journal article" date="2019" name="Science">
        <title>Mutation of a bHLH transcription factor allowed almond domestication.</title>
        <authorList>
            <person name="Sanchez-Perez R."/>
            <person name="Pavan S."/>
            <person name="Mazzeo R."/>
            <person name="Moldovan C."/>
            <person name="Aiese Cigliano R."/>
            <person name="Del Cueto J."/>
            <person name="Ricciardi F."/>
            <person name="Lotti C."/>
            <person name="Ricciardi L."/>
            <person name="Dicenta F."/>
            <person name="Lopez-Marques R.L."/>
            <person name="Lindberg Moller B."/>
        </authorList>
    </citation>
    <scope>NUCLEOTIDE SEQUENCE</scope>
</reference>
<organism evidence="2">
    <name type="scientific">Prunus dulcis</name>
    <name type="common">Almond</name>
    <name type="synonym">Amygdalus dulcis</name>
    <dbReference type="NCBI Taxonomy" id="3755"/>
    <lineage>
        <taxon>Eukaryota</taxon>
        <taxon>Viridiplantae</taxon>
        <taxon>Streptophyta</taxon>
        <taxon>Embryophyta</taxon>
        <taxon>Tracheophyta</taxon>
        <taxon>Spermatophyta</taxon>
        <taxon>Magnoliopsida</taxon>
        <taxon>eudicotyledons</taxon>
        <taxon>Gunneridae</taxon>
        <taxon>Pentapetalae</taxon>
        <taxon>rosids</taxon>
        <taxon>fabids</taxon>
        <taxon>Rosales</taxon>
        <taxon>Rosaceae</taxon>
        <taxon>Amygdaloideae</taxon>
        <taxon>Amygdaleae</taxon>
        <taxon>Prunus</taxon>
    </lineage>
</organism>
<dbReference type="CDD" id="cd15565">
    <property type="entry name" value="PHD2_NSD"/>
    <property type="match status" value="1"/>
</dbReference>
<dbReference type="EMBL" id="AP019299">
    <property type="protein sequence ID" value="BBG99348.1"/>
    <property type="molecule type" value="Genomic_DNA"/>
</dbReference>
<dbReference type="Pfam" id="PF22908">
    <property type="entry name" value="PHD_NSD"/>
    <property type="match status" value="1"/>
</dbReference>
<name>A0A4Y1R5E0_PRUDU</name>
<gene>
    <name evidence="2" type="ORF">Prudu_009008</name>
</gene>
<dbReference type="InterPro" id="IPR013083">
    <property type="entry name" value="Znf_RING/FYVE/PHD"/>
</dbReference>
<evidence type="ECO:0000313" key="2">
    <source>
        <dbReference type="EMBL" id="BBG99348.1"/>
    </source>
</evidence>
<dbReference type="PANTHER" id="PTHR46235">
    <property type="entry name" value="PHD FINGER-CONTAINING PROTEIN DDB_G0268158"/>
    <property type="match status" value="1"/>
</dbReference>
<protein>
    <submittedName>
        <fullName evidence="2">ENHANCED DOWNY MILDEW 2</fullName>
    </submittedName>
</protein>
<feature type="non-terminal residue" evidence="2">
    <location>
        <position position="1"/>
    </location>
</feature>
<dbReference type="AlphaFoldDB" id="A0A4Y1R5E0"/>
<sequence>CELKKGMASSDGEAEALPSTVSNYHFMDDRDEPISFHVLPFNGVKRNPETSYKSLCTHLSKVFSLYDVRHSHNDLLDHVLLIRDSVERDDALARSKDIQGTNDLRFVDNHIEHDMNDGAENESSDIDSLFSSVCAFCDDGGDLLWEVPKATQNYFCKNCKYKQHQCFACGKLGPSDKSAGAEVVPCFSAICGRFYHPRCVAKLLHRYNGVSAEELEKKIAMGGKIAFAKGGGSDGERLLIPRAWEGLLPKRILIYCTKHEMNEEGRTIIRDHLKFPDVEVKKTVTEENKKILTSESLVGREKVVSKKMVSLDELYRVTIPTERSEQKQKPSAEEVGGRNGDKVFSGFDSLRKVTINTASKKELKTFTSEEKKTPVGEHKWSSLRAMVKENVRRVSAMGISEAMRH</sequence>
<feature type="domain" description="Histone-lysine N-methyltransferase NSD-like PHD zinc finger" evidence="1">
    <location>
        <begin position="162"/>
        <end position="206"/>
    </location>
</feature>
<dbReference type="Gene3D" id="3.30.40.10">
    <property type="entry name" value="Zinc/RING finger domain, C3HC4 (zinc finger)"/>
    <property type="match status" value="1"/>
</dbReference>
<dbReference type="InterPro" id="IPR055198">
    <property type="entry name" value="NSD_PHD"/>
</dbReference>
<dbReference type="PANTHER" id="PTHR46235:SF13">
    <property type="entry name" value="EDM2-LIKE PROTEIN1"/>
    <property type="match status" value="1"/>
</dbReference>
<evidence type="ECO:0000259" key="1">
    <source>
        <dbReference type="Pfam" id="PF22908"/>
    </source>
</evidence>
<proteinExistence type="predicted"/>